<dbReference type="Proteomes" id="UP000191554">
    <property type="component" value="Unassembled WGS sequence"/>
</dbReference>
<comment type="caution">
    <text evidence="1">The sequence shown here is derived from an EMBL/GenBank/DDBJ whole genome shotgun (WGS) entry which is preliminary data.</text>
</comment>
<gene>
    <name evidence="1" type="ORF">CLHUN_27320</name>
</gene>
<keyword evidence="2" id="KW-1185">Reference proteome</keyword>
<evidence type="ECO:0000313" key="1">
    <source>
        <dbReference type="EMBL" id="OPX43387.1"/>
    </source>
</evidence>
<sequence>MELAAYRKPVEKIHEMVEIWCDWIGVRIMEKTGIVRKCDMLNYLIIMDLAKAEDFKAMYSILGVKSRKKVIADILYEDLVNNGTMVMIEDRELYSKIYSFDRHKDCKFNDTFSAGIDEIDFSIMLEKDLWSYIYGEYFLNCRLTTETIGFGLIKV</sequence>
<accession>A0A1V4SJF8</accession>
<dbReference type="EMBL" id="MZGX01000018">
    <property type="protein sequence ID" value="OPX43387.1"/>
    <property type="molecule type" value="Genomic_DNA"/>
</dbReference>
<dbReference type="STRING" id="48256.CLHUN_27320"/>
<organism evidence="1 2">
    <name type="scientific">Ruminiclostridium hungatei</name>
    <name type="common">Clostridium hungatei</name>
    <dbReference type="NCBI Taxonomy" id="48256"/>
    <lineage>
        <taxon>Bacteria</taxon>
        <taxon>Bacillati</taxon>
        <taxon>Bacillota</taxon>
        <taxon>Clostridia</taxon>
        <taxon>Eubacteriales</taxon>
        <taxon>Oscillospiraceae</taxon>
        <taxon>Ruminiclostridium</taxon>
    </lineage>
</organism>
<name>A0A1V4SJF8_RUMHU</name>
<reference evidence="1 2" key="1">
    <citation type="submission" date="2017-03" db="EMBL/GenBank/DDBJ databases">
        <title>Genome sequence of Clostridium hungatei DSM 14427.</title>
        <authorList>
            <person name="Poehlein A."/>
            <person name="Daniel R."/>
        </authorList>
    </citation>
    <scope>NUCLEOTIDE SEQUENCE [LARGE SCALE GENOMIC DNA]</scope>
    <source>
        <strain evidence="1 2">DSM 14427</strain>
    </source>
</reference>
<proteinExistence type="predicted"/>
<evidence type="ECO:0000313" key="2">
    <source>
        <dbReference type="Proteomes" id="UP000191554"/>
    </source>
</evidence>
<protein>
    <submittedName>
        <fullName evidence="1">Uncharacterized protein</fullName>
    </submittedName>
</protein>
<dbReference type="AlphaFoldDB" id="A0A1V4SJF8"/>